<dbReference type="OrthoDB" id="9785438at2"/>
<dbReference type="InterPro" id="IPR052927">
    <property type="entry name" value="DCC_oxidoreductase"/>
</dbReference>
<dbReference type="Pfam" id="PF04134">
    <property type="entry name" value="DCC1-like"/>
    <property type="match status" value="1"/>
</dbReference>
<sequence>MPAPAKEPIILFDGVCHLCAGAVQFILKRDPKAIFRFAPLQSPLGIELRQQHHLDSTTVDTLVLIENGNAYTRSSAALHIAKQLNAAWPLCYAAIIIPRPLRDAAYNFIARNRYRWFGKSEACMMPQPGWKERFL</sequence>
<gene>
    <name evidence="1" type="ORF">FEM03_04325</name>
</gene>
<dbReference type="Proteomes" id="UP000306196">
    <property type="component" value="Unassembled WGS sequence"/>
</dbReference>
<comment type="caution">
    <text evidence="1">The sequence shown here is derived from an EMBL/GenBank/DDBJ whole genome shotgun (WGS) entry which is preliminary data.</text>
</comment>
<dbReference type="EMBL" id="VAUV01000003">
    <property type="protein sequence ID" value="TLD71956.1"/>
    <property type="molecule type" value="Genomic_DNA"/>
</dbReference>
<proteinExistence type="predicted"/>
<dbReference type="PANTHER" id="PTHR33639">
    <property type="entry name" value="THIOL-DISULFIDE OXIDOREDUCTASE DCC"/>
    <property type="match status" value="1"/>
</dbReference>
<dbReference type="PANTHER" id="PTHR33639:SF2">
    <property type="entry name" value="DUF393 DOMAIN-CONTAINING PROTEIN"/>
    <property type="match status" value="1"/>
</dbReference>
<dbReference type="InterPro" id="IPR007263">
    <property type="entry name" value="DCC1-like"/>
</dbReference>
<accession>A0A5R8KI02</accession>
<reference evidence="1 2" key="1">
    <citation type="submission" date="2019-05" db="EMBL/GenBank/DDBJ databases">
        <title>Verrucobacter flavum gen. nov., sp. nov. a new member of the family Verrucomicrobiaceae.</title>
        <authorList>
            <person name="Szuroczki S."/>
            <person name="Abbaszade G."/>
            <person name="Szabo A."/>
            <person name="Felfoldi T."/>
            <person name="Schumann P."/>
            <person name="Boka K."/>
            <person name="Keki Z."/>
            <person name="Toumi M."/>
            <person name="Toth E."/>
        </authorList>
    </citation>
    <scope>NUCLEOTIDE SEQUENCE [LARGE SCALE GENOMIC DNA]</scope>
    <source>
        <strain evidence="1 2">MG-N-17</strain>
    </source>
</reference>
<organism evidence="1 2">
    <name type="scientific">Phragmitibacter flavus</name>
    <dbReference type="NCBI Taxonomy" id="2576071"/>
    <lineage>
        <taxon>Bacteria</taxon>
        <taxon>Pseudomonadati</taxon>
        <taxon>Verrucomicrobiota</taxon>
        <taxon>Verrucomicrobiia</taxon>
        <taxon>Verrucomicrobiales</taxon>
        <taxon>Verrucomicrobiaceae</taxon>
        <taxon>Phragmitibacter</taxon>
    </lineage>
</organism>
<evidence type="ECO:0000313" key="2">
    <source>
        <dbReference type="Proteomes" id="UP000306196"/>
    </source>
</evidence>
<protein>
    <submittedName>
        <fullName evidence="1">Thiol-disulfide oxidoreductase DCC family protein</fullName>
    </submittedName>
</protein>
<name>A0A5R8KI02_9BACT</name>
<keyword evidence="2" id="KW-1185">Reference proteome</keyword>
<evidence type="ECO:0000313" key="1">
    <source>
        <dbReference type="EMBL" id="TLD71956.1"/>
    </source>
</evidence>
<dbReference type="RefSeq" id="WP_138084961.1">
    <property type="nucleotide sequence ID" value="NZ_VAUV01000003.1"/>
</dbReference>
<dbReference type="GO" id="GO:0015035">
    <property type="term" value="F:protein-disulfide reductase activity"/>
    <property type="evidence" value="ECO:0007669"/>
    <property type="project" value="InterPro"/>
</dbReference>
<dbReference type="AlphaFoldDB" id="A0A5R8KI02"/>